<organism evidence="3 4">
    <name type="scientific">Leptomonas seymouri</name>
    <dbReference type="NCBI Taxonomy" id="5684"/>
    <lineage>
        <taxon>Eukaryota</taxon>
        <taxon>Discoba</taxon>
        <taxon>Euglenozoa</taxon>
        <taxon>Kinetoplastea</taxon>
        <taxon>Metakinetoplastina</taxon>
        <taxon>Trypanosomatida</taxon>
        <taxon>Trypanosomatidae</taxon>
        <taxon>Leishmaniinae</taxon>
        <taxon>Leptomonas</taxon>
    </lineage>
</organism>
<feature type="compositionally biased region" description="Polar residues" evidence="2">
    <location>
        <begin position="50"/>
        <end position="71"/>
    </location>
</feature>
<keyword evidence="1" id="KW-0175">Coiled coil</keyword>
<evidence type="ECO:0000313" key="4">
    <source>
        <dbReference type="Proteomes" id="UP000038009"/>
    </source>
</evidence>
<keyword evidence="4" id="KW-1185">Reference proteome</keyword>
<reference evidence="3 4" key="1">
    <citation type="journal article" date="2015" name="PLoS Pathog.">
        <title>Leptomonas seymouri: Adaptations to the Dixenous Life Cycle Analyzed by Genome Sequencing, Transcriptome Profiling and Co-infection with Leishmania donovani.</title>
        <authorList>
            <person name="Kraeva N."/>
            <person name="Butenko A."/>
            <person name="Hlavacova J."/>
            <person name="Kostygov A."/>
            <person name="Myskova J."/>
            <person name="Grybchuk D."/>
            <person name="Lestinova T."/>
            <person name="Votypka J."/>
            <person name="Volf P."/>
            <person name="Opperdoes F."/>
            <person name="Flegontov P."/>
            <person name="Lukes J."/>
            <person name="Yurchenko V."/>
        </authorList>
    </citation>
    <scope>NUCLEOTIDE SEQUENCE [LARGE SCALE GENOMIC DNA]</scope>
    <source>
        <strain evidence="3 4">ATCC 30220</strain>
    </source>
</reference>
<dbReference type="AlphaFoldDB" id="A0A0N0P2V4"/>
<protein>
    <submittedName>
        <fullName evidence="3">Uncharacterized protein</fullName>
    </submittedName>
</protein>
<sequence>MTSFLQAQETTMQRLFDACVIAPQHPGAEVSSSRAAQAGGSAQYRKATALQPSGSNINNSSPKSSRENSALQHRARIVSELLKRDRESQLATAVGRTAVREQVNLKRVVELEEERLTLAQKRNAALRARLATLTRERSESANSGLPNHCSTALAVPANQHAQLAALGAARGTASDYTNEIVEARRVLDQRTKELQESRERLLQLQQHHLDQLSGRFRPTLTAGDTLRTTENFLDTEMNMAVCSTVVDALLEVNQALKPLFAGAESGSESGAVLPFLENVNALWDRLAVQNFVVGRINRLFTCMCPTAPPLTLLKDTNMM</sequence>
<dbReference type="VEuPathDB" id="TriTrypDB:Lsey_0383_0050"/>
<evidence type="ECO:0000256" key="1">
    <source>
        <dbReference type="SAM" id="Coils"/>
    </source>
</evidence>
<evidence type="ECO:0000313" key="3">
    <source>
        <dbReference type="EMBL" id="KPI83399.1"/>
    </source>
</evidence>
<dbReference type="OrthoDB" id="264095at2759"/>
<gene>
    <name evidence="3" type="ORF">ABL78_7566</name>
</gene>
<proteinExistence type="predicted"/>
<comment type="caution">
    <text evidence="3">The sequence shown here is derived from an EMBL/GenBank/DDBJ whole genome shotgun (WGS) entry which is preliminary data.</text>
</comment>
<dbReference type="EMBL" id="LJSK01000383">
    <property type="protein sequence ID" value="KPI83399.1"/>
    <property type="molecule type" value="Genomic_DNA"/>
</dbReference>
<name>A0A0N0P2V4_LEPSE</name>
<dbReference type="OMA" id="LFTCMCP"/>
<accession>A0A0N0P2V4</accession>
<feature type="coiled-coil region" evidence="1">
    <location>
        <begin position="109"/>
        <end position="136"/>
    </location>
</feature>
<evidence type="ECO:0000256" key="2">
    <source>
        <dbReference type="SAM" id="MobiDB-lite"/>
    </source>
</evidence>
<feature type="coiled-coil region" evidence="1">
    <location>
        <begin position="180"/>
        <end position="207"/>
    </location>
</feature>
<feature type="compositionally biased region" description="Low complexity" evidence="2">
    <location>
        <begin position="31"/>
        <end position="43"/>
    </location>
</feature>
<dbReference type="Proteomes" id="UP000038009">
    <property type="component" value="Unassembled WGS sequence"/>
</dbReference>
<feature type="region of interest" description="Disordered" evidence="2">
    <location>
        <begin position="30"/>
        <end position="71"/>
    </location>
</feature>